<gene>
    <name evidence="3" type="ORF">Goshw_008587</name>
</gene>
<keyword evidence="4" id="KW-1185">Reference proteome</keyword>
<feature type="chain" id="PRO_5029725352" evidence="2">
    <location>
        <begin position="18"/>
        <end position="164"/>
    </location>
</feature>
<name>A0A7J9N0Y4_GOSSC</name>
<protein>
    <submittedName>
        <fullName evidence="3">Uncharacterized protein</fullName>
    </submittedName>
</protein>
<organism evidence="3 4">
    <name type="scientific">Gossypium schwendimanii</name>
    <name type="common">Cotton</name>
    <dbReference type="NCBI Taxonomy" id="34291"/>
    <lineage>
        <taxon>Eukaryota</taxon>
        <taxon>Viridiplantae</taxon>
        <taxon>Streptophyta</taxon>
        <taxon>Embryophyta</taxon>
        <taxon>Tracheophyta</taxon>
        <taxon>Spermatophyta</taxon>
        <taxon>Magnoliopsida</taxon>
        <taxon>eudicotyledons</taxon>
        <taxon>Gunneridae</taxon>
        <taxon>Pentapetalae</taxon>
        <taxon>rosids</taxon>
        <taxon>malvids</taxon>
        <taxon>Malvales</taxon>
        <taxon>Malvaceae</taxon>
        <taxon>Malvoideae</taxon>
        <taxon>Gossypium</taxon>
    </lineage>
</organism>
<comment type="caution">
    <text evidence="3">The sequence shown here is derived from an EMBL/GenBank/DDBJ whole genome shotgun (WGS) entry which is preliminary data.</text>
</comment>
<evidence type="ECO:0000256" key="1">
    <source>
        <dbReference type="SAM" id="MobiDB-lite"/>
    </source>
</evidence>
<proteinExistence type="predicted"/>
<dbReference type="OrthoDB" id="1002176at2759"/>
<dbReference type="EMBL" id="JABFAF010266427">
    <property type="protein sequence ID" value="MBA0876888.1"/>
    <property type="molecule type" value="Genomic_DNA"/>
</dbReference>
<evidence type="ECO:0000256" key="2">
    <source>
        <dbReference type="SAM" id="SignalP"/>
    </source>
</evidence>
<reference evidence="3 4" key="1">
    <citation type="journal article" date="2019" name="Genome Biol. Evol.">
        <title>Insights into the evolution of the New World diploid cottons (Gossypium, subgenus Houzingenia) based on genome sequencing.</title>
        <authorList>
            <person name="Grover C.E."/>
            <person name="Arick M.A. 2nd"/>
            <person name="Thrash A."/>
            <person name="Conover J.L."/>
            <person name="Sanders W.S."/>
            <person name="Peterson D.G."/>
            <person name="Frelichowski J.E."/>
            <person name="Scheffler J.A."/>
            <person name="Scheffler B.E."/>
            <person name="Wendel J.F."/>
        </authorList>
    </citation>
    <scope>NUCLEOTIDE SEQUENCE [LARGE SCALE GENOMIC DNA]</scope>
    <source>
        <strain evidence="3">1</strain>
        <tissue evidence="3">Leaf</tissue>
    </source>
</reference>
<accession>A0A7J9N0Y4</accession>
<dbReference type="AlphaFoldDB" id="A0A7J9N0Y4"/>
<keyword evidence="2" id="KW-0732">Signal</keyword>
<feature type="signal peptide" evidence="2">
    <location>
        <begin position="1"/>
        <end position="17"/>
    </location>
</feature>
<feature type="region of interest" description="Disordered" evidence="1">
    <location>
        <begin position="106"/>
        <end position="134"/>
    </location>
</feature>
<dbReference type="Proteomes" id="UP000593576">
    <property type="component" value="Unassembled WGS sequence"/>
</dbReference>
<evidence type="ECO:0000313" key="4">
    <source>
        <dbReference type="Proteomes" id="UP000593576"/>
    </source>
</evidence>
<evidence type="ECO:0000313" key="3">
    <source>
        <dbReference type="EMBL" id="MBA0876888.1"/>
    </source>
</evidence>
<sequence>MCFVFFQDLVLLLLTSGGDPGIISRNAHPPGPEGFDGNVDVGAVQTHSYDCHALNKWRAKVPREPVLPTRPGDFMSPNMGNVVGDIEMGRKGECVNVKEDKLGELTPETSTADDMGDHAGIHPRRSNWGRKSGSWEMSSEVVSLAARVGDSNRAVGSSSRSLAT</sequence>